<feature type="region of interest" description="Disordered" evidence="1">
    <location>
        <begin position="1"/>
        <end position="35"/>
    </location>
</feature>
<dbReference type="HOGENOM" id="CLU_2786690_0_0_3"/>
<protein>
    <submittedName>
        <fullName evidence="2">Uncharacterized protein</fullName>
    </submittedName>
</protein>
<evidence type="ECO:0000313" key="2">
    <source>
        <dbReference type="EMBL" id="EDX72420.1"/>
    </source>
</evidence>
<evidence type="ECO:0000256" key="1">
    <source>
        <dbReference type="SAM" id="MobiDB-lite"/>
    </source>
</evidence>
<dbReference type="Proteomes" id="UP000003835">
    <property type="component" value="Unassembled WGS sequence"/>
</dbReference>
<dbReference type="AlphaFoldDB" id="B4W089"/>
<keyword evidence="3" id="KW-1185">Reference proteome</keyword>
<organism evidence="2 3">
    <name type="scientific">Coleofasciculus chthonoplastes PCC 7420</name>
    <dbReference type="NCBI Taxonomy" id="118168"/>
    <lineage>
        <taxon>Bacteria</taxon>
        <taxon>Bacillati</taxon>
        <taxon>Cyanobacteriota</taxon>
        <taxon>Cyanophyceae</taxon>
        <taxon>Coleofasciculales</taxon>
        <taxon>Coleofasciculaceae</taxon>
        <taxon>Coleofasciculus</taxon>
    </lineage>
</organism>
<dbReference type="EMBL" id="DS989864">
    <property type="protein sequence ID" value="EDX72420.1"/>
    <property type="molecule type" value="Genomic_DNA"/>
</dbReference>
<accession>B4W089</accession>
<name>B4W089_9CYAN</name>
<evidence type="ECO:0000313" key="3">
    <source>
        <dbReference type="Proteomes" id="UP000003835"/>
    </source>
</evidence>
<sequence>MIPEVALTMSDRVTSLHSTLDQNTSGTSPDQLIPEDSNTEIHDEIHNTQAIQMKRLQLSQQLMHLHTG</sequence>
<proteinExistence type="predicted"/>
<reference evidence="2 3" key="1">
    <citation type="submission" date="2008-07" db="EMBL/GenBank/DDBJ databases">
        <authorList>
            <person name="Tandeau de Marsac N."/>
            <person name="Ferriera S."/>
            <person name="Johnson J."/>
            <person name="Kravitz S."/>
            <person name="Beeson K."/>
            <person name="Sutton G."/>
            <person name="Rogers Y.-H."/>
            <person name="Friedman R."/>
            <person name="Frazier M."/>
            <person name="Venter J.C."/>
        </authorList>
    </citation>
    <scope>NUCLEOTIDE SEQUENCE [LARGE SCALE GENOMIC DNA]</scope>
    <source>
        <strain evidence="2 3">PCC 7420</strain>
    </source>
</reference>
<feature type="compositionally biased region" description="Polar residues" evidence="1">
    <location>
        <begin position="11"/>
        <end position="30"/>
    </location>
</feature>
<gene>
    <name evidence="2" type="ORF">MC7420_3492</name>
</gene>